<dbReference type="AlphaFoldDB" id="A0A4C1XJQ3"/>
<accession>A0A4C1XJQ3</accession>
<keyword evidence="1" id="KW-1133">Transmembrane helix</keyword>
<feature type="transmembrane region" description="Helical" evidence="1">
    <location>
        <begin position="12"/>
        <end position="31"/>
    </location>
</feature>
<sequence length="156" mass="17331">MANEEVLGPRKTMLVLVIVVGCFAVLWPRLLSPLLLGRDHLKPNQFDRDAGCCEVLFETEVSVLELLSEVCSSAIGPDGKLSLYAAAECRRSVNSTCGVDIAQFLKRDNNVRKTSKAFMEMLQSSNSSCLQEHFGVPVWSLSKHTVLNSWMQLSDR</sequence>
<protein>
    <submittedName>
        <fullName evidence="2">Uncharacterized protein</fullName>
    </submittedName>
</protein>
<keyword evidence="1" id="KW-0472">Membrane</keyword>
<dbReference type="Proteomes" id="UP000299102">
    <property type="component" value="Unassembled WGS sequence"/>
</dbReference>
<evidence type="ECO:0000256" key="1">
    <source>
        <dbReference type="SAM" id="Phobius"/>
    </source>
</evidence>
<evidence type="ECO:0000313" key="2">
    <source>
        <dbReference type="EMBL" id="GBP63393.1"/>
    </source>
</evidence>
<evidence type="ECO:0000313" key="3">
    <source>
        <dbReference type="Proteomes" id="UP000299102"/>
    </source>
</evidence>
<comment type="caution">
    <text evidence="2">The sequence shown here is derived from an EMBL/GenBank/DDBJ whole genome shotgun (WGS) entry which is preliminary data.</text>
</comment>
<dbReference type="OrthoDB" id="10070774at2759"/>
<proteinExistence type="predicted"/>
<organism evidence="2 3">
    <name type="scientific">Eumeta variegata</name>
    <name type="common">Bagworm moth</name>
    <name type="synonym">Eumeta japonica</name>
    <dbReference type="NCBI Taxonomy" id="151549"/>
    <lineage>
        <taxon>Eukaryota</taxon>
        <taxon>Metazoa</taxon>
        <taxon>Ecdysozoa</taxon>
        <taxon>Arthropoda</taxon>
        <taxon>Hexapoda</taxon>
        <taxon>Insecta</taxon>
        <taxon>Pterygota</taxon>
        <taxon>Neoptera</taxon>
        <taxon>Endopterygota</taxon>
        <taxon>Lepidoptera</taxon>
        <taxon>Glossata</taxon>
        <taxon>Ditrysia</taxon>
        <taxon>Tineoidea</taxon>
        <taxon>Psychidae</taxon>
        <taxon>Oiketicinae</taxon>
        <taxon>Eumeta</taxon>
    </lineage>
</organism>
<keyword evidence="1" id="KW-0812">Transmembrane</keyword>
<dbReference type="STRING" id="151549.A0A4C1XJQ3"/>
<name>A0A4C1XJQ3_EUMVA</name>
<gene>
    <name evidence="2" type="ORF">EVAR_56504_1</name>
</gene>
<dbReference type="EMBL" id="BGZK01000868">
    <property type="protein sequence ID" value="GBP63393.1"/>
    <property type="molecule type" value="Genomic_DNA"/>
</dbReference>
<keyword evidence="3" id="KW-1185">Reference proteome</keyword>
<reference evidence="2 3" key="1">
    <citation type="journal article" date="2019" name="Commun. Biol.">
        <title>The bagworm genome reveals a unique fibroin gene that provides high tensile strength.</title>
        <authorList>
            <person name="Kono N."/>
            <person name="Nakamura H."/>
            <person name="Ohtoshi R."/>
            <person name="Tomita M."/>
            <person name="Numata K."/>
            <person name="Arakawa K."/>
        </authorList>
    </citation>
    <scope>NUCLEOTIDE SEQUENCE [LARGE SCALE GENOMIC DNA]</scope>
</reference>